<dbReference type="Pfam" id="PF01285">
    <property type="entry name" value="TEA"/>
    <property type="match status" value="1"/>
</dbReference>
<evidence type="ECO:0000259" key="7">
    <source>
        <dbReference type="PROSITE" id="PS51088"/>
    </source>
</evidence>
<sequence>MERVHSGVPSPVYLGDARSATERLAVSSGNVQLLPVTHKEGIENQYPLPGTDTVGGQIPRFPIPALKLGSNDGSNGAFTPRRRRHALKAHRSKLLGNPDRPYLHHPKYLEYRSRPRQDIGKDGRPIWPDNIEAAFQDALVHIKPMGRKKCSQRGKPYGRNMLIAEWIYRATGQKRERKQVSSHIQVLDRFLQGIPEWDRLIKPGDDDDTNPAEGHKFYHNSIEHMVNEQKARSKAGDALWEDELEGHADSFVSGTVQSDMTIATRVERLDFEMWVSSPVNHETALHYYTGQKPTKLMPFPLEELAEWRTSFPHLKSLVDHGKRLDNCDLILLNASFKLMEDFPPRHSKLGICFELKYPDLLWKESQQDARLIKWFCVTFMYRDGVLITEPTREECQTQGHCRIRPFFQSKWWASTFTSLTEARKVAEDSRDPEAVDLATSQSRDFFRGLSIMQEIYMVRSPHSSDFDDSLRRETRKRTAILLWQFSQAPMDSVGSTTWQTLIPPPDRLATNSPFPHGVEMSLPPLSMDSIVDCSPGINSFENTQQFQPEHGMAYDLYPNTMDEELCQDGFLTLKQESPLHDFSHLPSSFDIGASHDFSSLEASIHDTFDLSGHTGLSPWSPQIDEQDEVLRHALLAASGVDLNAGALPTHHPSPTARAHEEYIAPDGHQRHAGVEGHFV</sequence>
<evidence type="ECO:0000256" key="6">
    <source>
        <dbReference type="PROSITE-ProRule" id="PRU00505"/>
    </source>
</evidence>
<evidence type="ECO:0000313" key="8">
    <source>
        <dbReference type="EMBL" id="KIW81587.1"/>
    </source>
</evidence>
<evidence type="ECO:0000256" key="3">
    <source>
        <dbReference type="ARBA" id="ARBA00023015"/>
    </source>
</evidence>
<dbReference type="PANTHER" id="PTHR11834">
    <property type="entry name" value="TRANSCRIPTIONAL ENHANCER FACTOR TEF RELATED"/>
    <property type="match status" value="1"/>
</dbReference>
<dbReference type="PANTHER" id="PTHR11834:SF0">
    <property type="entry name" value="PROTEIN SCALLOPED"/>
    <property type="match status" value="1"/>
</dbReference>
<evidence type="ECO:0000256" key="5">
    <source>
        <dbReference type="ARBA" id="ARBA00023242"/>
    </source>
</evidence>
<dbReference type="InterPro" id="IPR038096">
    <property type="entry name" value="TEA/ATTS_sf"/>
</dbReference>
<comment type="similarity">
    <text evidence="2">Belongs to the TEC1 family.</text>
</comment>
<evidence type="ECO:0000256" key="1">
    <source>
        <dbReference type="ARBA" id="ARBA00004123"/>
    </source>
</evidence>
<dbReference type="OrthoDB" id="10006572at2759"/>
<dbReference type="VEuPathDB" id="FungiDB:Z517_04613"/>
<dbReference type="GO" id="GO:0005667">
    <property type="term" value="C:transcription regulator complex"/>
    <property type="evidence" value="ECO:0007669"/>
    <property type="project" value="TreeGrafter"/>
</dbReference>
<protein>
    <recommendedName>
        <fullName evidence="7">TEA domain-containing protein</fullName>
    </recommendedName>
</protein>
<dbReference type="GO" id="GO:0000978">
    <property type="term" value="F:RNA polymerase II cis-regulatory region sequence-specific DNA binding"/>
    <property type="evidence" value="ECO:0007669"/>
    <property type="project" value="TreeGrafter"/>
</dbReference>
<dbReference type="InterPro" id="IPR000818">
    <property type="entry name" value="TEA/ATTS_dom"/>
</dbReference>
<dbReference type="GO" id="GO:0000981">
    <property type="term" value="F:DNA-binding transcription factor activity, RNA polymerase II-specific"/>
    <property type="evidence" value="ECO:0007669"/>
    <property type="project" value="TreeGrafter"/>
</dbReference>
<dbReference type="PROSITE" id="PS51088">
    <property type="entry name" value="TEA_2"/>
    <property type="match status" value="1"/>
</dbReference>
<evidence type="ECO:0000256" key="4">
    <source>
        <dbReference type="ARBA" id="ARBA00023163"/>
    </source>
</evidence>
<reference evidence="8 9" key="1">
    <citation type="submission" date="2015-01" db="EMBL/GenBank/DDBJ databases">
        <title>The Genome Sequence of Fonsecaea pedrosoi CBS 271.37.</title>
        <authorList>
            <consortium name="The Broad Institute Genomics Platform"/>
            <person name="Cuomo C."/>
            <person name="de Hoog S."/>
            <person name="Gorbushina A."/>
            <person name="Stielow B."/>
            <person name="Teixiera M."/>
            <person name="Abouelleil A."/>
            <person name="Chapman S.B."/>
            <person name="Priest M."/>
            <person name="Young S.K."/>
            <person name="Wortman J."/>
            <person name="Nusbaum C."/>
            <person name="Birren B."/>
        </authorList>
    </citation>
    <scope>NUCLEOTIDE SEQUENCE [LARGE SCALE GENOMIC DNA]</scope>
    <source>
        <strain evidence="8 9">CBS 271.37</strain>
    </source>
</reference>
<keyword evidence="3" id="KW-0805">Transcription regulation</keyword>
<dbReference type="SMART" id="SM00426">
    <property type="entry name" value="TEA"/>
    <property type="match status" value="1"/>
</dbReference>
<dbReference type="RefSeq" id="XP_013285395.1">
    <property type="nucleotide sequence ID" value="XM_013429941.1"/>
</dbReference>
<dbReference type="Proteomes" id="UP000053029">
    <property type="component" value="Unassembled WGS sequence"/>
</dbReference>
<feature type="domain" description="TEA" evidence="7">
    <location>
        <begin position="120"/>
        <end position="194"/>
    </location>
</feature>
<accession>A0A0D2F4L9</accession>
<dbReference type="PRINTS" id="PR00065">
    <property type="entry name" value="TEADOMAIN"/>
</dbReference>
<comment type="subcellular location">
    <subcellularLocation>
        <location evidence="1">Nucleus</location>
    </subcellularLocation>
</comment>
<dbReference type="EMBL" id="KN846971">
    <property type="protein sequence ID" value="KIW81587.1"/>
    <property type="molecule type" value="Genomic_DNA"/>
</dbReference>
<keyword evidence="5" id="KW-0539">Nucleus</keyword>
<dbReference type="STRING" id="1442368.A0A0D2F4L9"/>
<feature type="DNA-binding region" description="TEA" evidence="6">
    <location>
        <begin position="120"/>
        <end position="194"/>
    </location>
</feature>
<organism evidence="8 9">
    <name type="scientific">Fonsecaea pedrosoi CBS 271.37</name>
    <dbReference type="NCBI Taxonomy" id="1442368"/>
    <lineage>
        <taxon>Eukaryota</taxon>
        <taxon>Fungi</taxon>
        <taxon>Dikarya</taxon>
        <taxon>Ascomycota</taxon>
        <taxon>Pezizomycotina</taxon>
        <taxon>Eurotiomycetes</taxon>
        <taxon>Chaetothyriomycetidae</taxon>
        <taxon>Chaetothyriales</taxon>
        <taxon>Herpotrichiellaceae</taxon>
        <taxon>Fonsecaea</taxon>
    </lineage>
</organism>
<dbReference type="AlphaFoldDB" id="A0A0D2F4L9"/>
<evidence type="ECO:0000313" key="9">
    <source>
        <dbReference type="Proteomes" id="UP000053029"/>
    </source>
</evidence>
<evidence type="ECO:0000256" key="2">
    <source>
        <dbReference type="ARBA" id="ARBA00008421"/>
    </source>
</evidence>
<gene>
    <name evidence="8" type="ORF">Z517_04613</name>
</gene>
<dbReference type="InterPro" id="IPR050937">
    <property type="entry name" value="TEC1_TEAD_TF"/>
</dbReference>
<dbReference type="GeneID" id="25304103"/>
<keyword evidence="4" id="KW-0804">Transcription</keyword>
<dbReference type="Gene3D" id="6.10.20.40">
    <property type="entry name" value="TEA/ATTS domain"/>
    <property type="match status" value="1"/>
</dbReference>
<keyword evidence="9" id="KW-1185">Reference proteome</keyword>
<name>A0A0D2F4L9_9EURO</name>
<proteinExistence type="inferred from homology"/>
<dbReference type="GO" id="GO:0005634">
    <property type="term" value="C:nucleus"/>
    <property type="evidence" value="ECO:0007669"/>
    <property type="project" value="UniProtKB-SubCell"/>
</dbReference>
<dbReference type="HOGENOM" id="CLU_013839_1_0_1"/>